<sequence>MLGNDVKVELFGPPKGELPDAIQSYNDAKLNYYSIVVKLTYKNQSFLFPGDIYKDMEEKLNAQYGDRLKADYLHAPHHGEVTSSSPKFIEKVAPKAAVLSSNIWVNMPLLERLERGVTKAYNTGINKNILITSDGKQLQVFPEKDRPAQK</sequence>
<evidence type="ECO:0000313" key="1">
    <source>
        <dbReference type="EMBL" id="CAG7644422.1"/>
    </source>
</evidence>
<comment type="caution">
    <text evidence="1">The sequence shown here is derived from an EMBL/GenBank/DDBJ whole genome shotgun (WGS) entry which is preliminary data.</text>
</comment>
<name>A0ABM8VIT7_9BACL</name>
<dbReference type="EMBL" id="CAJVCE010000008">
    <property type="protein sequence ID" value="CAG7644422.1"/>
    <property type="molecule type" value="Genomic_DNA"/>
</dbReference>
<dbReference type="PANTHER" id="PTHR30619:SF1">
    <property type="entry name" value="RECOMBINATION PROTEIN 2"/>
    <property type="match status" value="1"/>
</dbReference>
<reference evidence="1 2" key="1">
    <citation type="submission" date="2021-06" db="EMBL/GenBank/DDBJ databases">
        <authorList>
            <person name="Criscuolo A."/>
        </authorList>
    </citation>
    <scope>NUCLEOTIDE SEQUENCE [LARGE SCALE GENOMIC DNA]</scope>
    <source>
        <strain evidence="2">CIP 111802</strain>
    </source>
</reference>
<dbReference type="Proteomes" id="UP000730618">
    <property type="component" value="Unassembled WGS sequence"/>
</dbReference>
<accession>A0ABM8VIT7</accession>
<evidence type="ECO:0000313" key="2">
    <source>
        <dbReference type="Proteomes" id="UP000730618"/>
    </source>
</evidence>
<organism evidence="1 2">
    <name type="scientific">Paenibacillus allorhizosphaerae</name>
    <dbReference type="NCBI Taxonomy" id="2849866"/>
    <lineage>
        <taxon>Bacteria</taxon>
        <taxon>Bacillati</taxon>
        <taxon>Bacillota</taxon>
        <taxon>Bacilli</taxon>
        <taxon>Bacillales</taxon>
        <taxon>Paenibacillaceae</taxon>
        <taxon>Paenibacillus</taxon>
    </lineage>
</organism>
<proteinExistence type="predicted"/>
<evidence type="ECO:0008006" key="3">
    <source>
        <dbReference type="Google" id="ProtNLM"/>
    </source>
</evidence>
<keyword evidence="2" id="KW-1185">Reference proteome</keyword>
<dbReference type="PANTHER" id="PTHR30619">
    <property type="entry name" value="DNA INTERNALIZATION/COMPETENCE PROTEIN COMEC/REC2"/>
    <property type="match status" value="1"/>
</dbReference>
<dbReference type="InterPro" id="IPR052159">
    <property type="entry name" value="Competence_DNA_uptake"/>
</dbReference>
<protein>
    <recommendedName>
        <fullName evidence="3">MBL fold metallo-hydrolase</fullName>
    </recommendedName>
</protein>
<dbReference type="RefSeq" id="WP_218099568.1">
    <property type="nucleotide sequence ID" value="NZ_CAJVCE010000008.1"/>
</dbReference>
<gene>
    <name evidence="1" type="ORF">PAECIP111802_03261</name>
</gene>